<dbReference type="EMBL" id="JAEVFJ010000009">
    <property type="protein sequence ID" value="KAH8102674.1"/>
    <property type="molecule type" value="Genomic_DNA"/>
</dbReference>
<comment type="caution">
    <text evidence="1">The sequence shown here is derived from an EMBL/GenBank/DDBJ whole genome shotgun (WGS) entry which is preliminary data.</text>
</comment>
<dbReference type="AlphaFoldDB" id="A0A8K0UT43"/>
<dbReference type="SUPFAM" id="SSF81301">
    <property type="entry name" value="Nucleotidyltransferase"/>
    <property type="match status" value="1"/>
</dbReference>
<protein>
    <submittedName>
        <fullName evidence="1">Uncharacterized protein</fullName>
    </submittedName>
</protein>
<name>A0A8K0UT43_9AGAR</name>
<dbReference type="InterPro" id="IPR043519">
    <property type="entry name" value="NT_sf"/>
</dbReference>
<accession>A0A8K0UT43</accession>
<keyword evidence="2" id="KW-1185">Reference proteome</keyword>
<evidence type="ECO:0000313" key="1">
    <source>
        <dbReference type="EMBL" id="KAH8102674.1"/>
    </source>
</evidence>
<organism evidence="1 2">
    <name type="scientific">Cristinia sonorae</name>
    <dbReference type="NCBI Taxonomy" id="1940300"/>
    <lineage>
        <taxon>Eukaryota</taxon>
        <taxon>Fungi</taxon>
        <taxon>Dikarya</taxon>
        <taxon>Basidiomycota</taxon>
        <taxon>Agaricomycotina</taxon>
        <taxon>Agaricomycetes</taxon>
        <taxon>Agaricomycetidae</taxon>
        <taxon>Agaricales</taxon>
        <taxon>Pleurotineae</taxon>
        <taxon>Stephanosporaceae</taxon>
        <taxon>Cristinia</taxon>
    </lineage>
</organism>
<proteinExistence type="predicted"/>
<evidence type="ECO:0000313" key="2">
    <source>
        <dbReference type="Proteomes" id="UP000813824"/>
    </source>
</evidence>
<dbReference type="OrthoDB" id="3051727at2759"/>
<reference evidence="1" key="1">
    <citation type="journal article" date="2021" name="New Phytol.">
        <title>Evolutionary innovations through gain and loss of genes in the ectomycorrhizal Boletales.</title>
        <authorList>
            <person name="Wu G."/>
            <person name="Miyauchi S."/>
            <person name="Morin E."/>
            <person name="Kuo A."/>
            <person name="Drula E."/>
            <person name="Varga T."/>
            <person name="Kohler A."/>
            <person name="Feng B."/>
            <person name="Cao Y."/>
            <person name="Lipzen A."/>
            <person name="Daum C."/>
            <person name="Hundley H."/>
            <person name="Pangilinan J."/>
            <person name="Johnson J."/>
            <person name="Barry K."/>
            <person name="LaButti K."/>
            <person name="Ng V."/>
            <person name="Ahrendt S."/>
            <person name="Min B."/>
            <person name="Choi I.G."/>
            <person name="Park H."/>
            <person name="Plett J.M."/>
            <person name="Magnuson J."/>
            <person name="Spatafora J.W."/>
            <person name="Nagy L.G."/>
            <person name="Henrissat B."/>
            <person name="Grigoriev I.V."/>
            <person name="Yang Z.L."/>
            <person name="Xu J."/>
            <person name="Martin F.M."/>
        </authorList>
    </citation>
    <scope>NUCLEOTIDE SEQUENCE</scope>
    <source>
        <strain evidence="1">KKN 215</strain>
    </source>
</reference>
<sequence>MKLRPRSRNSISLAAVVNTLSSITMFEDSELHLVARKAVDIFASHGLVCCLFGSFACALYGCSRPPNDVDIVVMTGTHTQEELKQLLVRHPSSDFYLRPSRRIGATYTIAYCSLGEERFCKIDVLIPGVLNIPRVPSERITNIRDLPVLPFMALLLMKLQGWSDHRASARSDMWEKQYVDVRDINQMLGIAAVRDEDVNRETWLPPEFLDAARARVGRFIEKFRQGARWERIGFEVAVEDPSR</sequence>
<dbReference type="Gene3D" id="3.30.460.40">
    <property type="match status" value="1"/>
</dbReference>
<gene>
    <name evidence="1" type="ORF">BXZ70DRAFT_799381</name>
</gene>
<dbReference type="Proteomes" id="UP000813824">
    <property type="component" value="Unassembled WGS sequence"/>
</dbReference>